<feature type="domain" description="HTH luxR-type" evidence="3">
    <location>
        <begin position="953"/>
        <end position="1018"/>
    </location>
</feature>
<dbReference type="PRINTS" id="PR00038">
    <property type="entry name" value="HTHLUXR"/>
</dbReference>
<dbReference type="InterPro" id="IPR011990">
    <property type="entry name" value="TPR-like_helical_dom_sf"/>
</dbReference>
<dbReference type="PROSITE" id="PS50043">
    <property type="entry name" value="HTH_LUXR_2"/>
    <property type="match status" value="1"/>
</dbReference>
<dbReference type="GO" id="GO:0005524">
    <property type="term" value="F:ATP binding"/>
    <property type="evidence" value="ECO:0007669"/>
    <property type="project" value="UniProtKB-KW"/>
</dbReference>
<dbReference type="InterPro" id="IPR027417">
    <property type="entry name" value="P-loop_NTPase"/>
</dbReference>
<dbReference type="SUPFAM" id="SSF48452">
    <property type="entry name" value="TPR-like"/>
    <property type="match status" value="1"/>
</dbReference>
<dbReference type="EMBL" id="PYGA01000022">
    <property type="protein sequence ID" value="PSK90523.1"/>
    <property type="molecule type" value="Genomic_DNA"/>
</dbReference>
<dbReference type="GO" id="GO:0006355">
    <property type="term" value="P:regulation of DNA-templated transcription"/>
    <property type="evidence" value="ECO:0007669"/>
    <property type="project" value="InterPro"/>
</dbReference>
<dbReference type="Gene3D" id="1.10.10.10">
    <property type="entry name" value="Winged helix-like DNA-binding domain superfamily/Winged helix DNA-binding domain"/>
    <property type="match status" value="1"/>
</dbReference>
<dbReference type="OrthoDB" id="5476461at2"/>
<organism evidence="4 5">
    <name type="scientific">Murinocardiopsis flavida</name>
    <dbReference type="NCBI Taxonomy" id="645275"/>
    <lineage>
        <taxon>Bacteria</taxon>
        <taxon>Bacillati</taxon>
        <taxon>Actinomycetota</taxon>
        <taxon>Actinomycetes</taxon>
        <taxon>Streptosporangiales</taxon>
        <taxon>Nocardiopsidaceae</taxon>
        <taxon>Murinocardiopsis</taxon>
    </lineage>
</organism>
<dbReference type="InterPro" id="IPR036388">
    <property type="entry name" value="WH-like_DNA-bd_sf"/>
</dbReference>
<protein>
    <submittedName>
        <fullName evidence="4">Regulatory LuxR family protein</fullName>
    </submittedName>
</protein>
<dbReference type="InterPro" id="IPR041664">
    <property type="entry name" value="AAA_16"/>
</dbReference>
<keyword evidence="1" id="KW-0547">Nucleotide-binding</keyword>
<name>A0A2P8CZY0_9ACTN</name>
<accession>A0A2P8CZY0</accession>
<dbReference type="RefSeq" id="WP_106585809.1">
    <property type="nucleotide sequence ID" value="NZ_PYGA01000022.1"/>
</dbReference>
<proteinExistence type="predicted"/>
<dbReference type="CDD" id="cd06170">
    <property type="entry name" value="LuxR_C_like"/>
    <property type="match status" value="1"/>
</dbReference>
<evidence type="ECO:0000313" key="4">
    <source>
        <dbReference type="EMBL" id="PSK90523.1"/>
    </source>
</evidence>
<evidence type="ECO:0000259" key="3">
    <source>
        <dbReference type="PROSITE" id="PS50043"/>
    </source>
</evidence>
<dbReference type="PANTHER" id="PTHR16305:SF35">
    <property type="entry name" value="TRANSCRIPTIONAL ACTIVATOR DOMAIN"/>
    <property type="match status" value="1"/>
</dbReference>
<comment type="caution">
    <text evidence="4">The sequence shown here is derived from an EMBL/GenBank/DDBJ whole genome shotgun (WGS) entry which is preliminary data.</text>
</comment>
<dbReference type="PANTHER" id="PTHR16305">
    <property type="entry name" value="TESTICULAR SOLUBLE ADENYLYL CYCLASE"/>
    <property type="match status" value="1"/>
</dbReference>
<dbReference type="Pfam" id="PF00196">
    <property type="entry name" value="GerE"/>
    <property type="match status" value="1"/>
</dbReference>
<evidence type="ECO:0000256" key="1">
    <source>
        <dbReference type="ARBA" id="ARBA00022741"/>
    </source>
</evidence>
<dbReference type="SMART" id="SM00028">
    <property type="entry name" value="TPR"/>
    <property type="match status" value="2"/>
</dbReference>
<dbReference type="AlphaFoldDB" id="A0A2P8CZY0"/>
<dbReference type="SUPFAM" id="SSF46894">
    <property type="entry name" value="C-terminal effector domain of the bipartite response regulators"/>
    <property type="match status" value="1"/>
</dbReference>
<dbReference type="GO" id="GO:0003677">
    <property type="term" value="F:DNA binding"/>
    <property type="evidence" value="ECO:0007669"/>
    <property type="project" value="InterPro"/>
</dbReference>
<sequence>MTPQGTSPLFVGRDAELGVLLDHARAARTEGSAMLLLSGDAGVGKSRLLAEYAARTGNTRVLAGGCLELGVEGLPFAPFVAVLRQLLRESGRDLFDALAADGEQELARLLPELGQAPGDRYEARGRLFEQVLRALQETAEPDGLTVIIEDLHWADSATRDLLVFLVRNLDTPGVQLLVSYRADDIHRGHQLRRLLPELERLPTVAQLELTPLSREDAALQAAAIRGAELHPDEVDALYGRSAGNPLFVESLAAHTQLIGSLVPDRPRELLLSSLERLGDTERSIVKAAAVGAVSSDHIEHEMLAHVIDLPDHELDAALLAIVDSNVLRVEGTGYRFRHSLLREAVHQDLLPGQHARLHLRYAEALDTRPELVPADRIASEQAHHFHAAHELPRALSAAWWAAVRAGEALAFAEELRMAERVIELWDRVPDSARRVEGVSLAEVLYRAAGAAHDSGDPARAKELCDAGLAEFPADTAETAGTAGEPSPSPADGSAHDDAVLRALHLRLRGRSRIQLADDDGIDDYWAALDVHPIDNWRYGFLLAIIARELMMRGGTVPAGKLSPQALGDDPANTAAAPADERAITVADLARAALRHAAASGDRCAEADAHITLGTLYGNDGRFDAAVAAFGEGVDIARAAHEPALELRGISNKSAFLREIGRLDEAVDAADLGLARAHQSNLHRTMSTFVMLNKAEALRDRGELAAARDAVANGLSWAKPPLWRSFMHVVDGTIALAQGDLATAETVLGHIRHLGTLRFAHLQHAICSATFAIDAHRVFGDTASAIDIARSVSDASFEAGSALSYGWPLLQSAAQALHAHRAAEGFDAAADLHDRISALVDRIPVHCAVQGAWRSSVRATLLNAEAAPADDAHAAWGAAVQEWAATGLSLQRADAQLGAAAAAAAAGDRHSAAPLLRAAAHAAKESGAEPLERRVTDLARRTGIALDATPASAPPGPPAGLTPRETEVLRLLSRGRTNAEIAGELFISAKTASVHVSNILGKLGLANRGAAAAHARELGLD</sequence>
<evidence type="ECO:0000256" key="2">
    <source>
        <dbReference type="ARBA" id="ARBA00022840"/>
    </source>
</evidence>
<gene>
    <name evidence="4" type="ORF">CLV63_12257</name>
</gene>
<dbReference type="Gene3D" id="1.25.40.10">
    <property type="entry name" value="Tetratricopeptide repeat domain"/>
    <property type="match status" value="1"/>
</dbReference>
<dbReference type="InterPro" id="IPR000792">
    <property type="entry name" value="Tscrpt_reg_LuxR_C"/>
</dbReference>
<dbReference type="Pfam" id="PF13191">
    <property type="entry name" value="AAA_16"/>
    <property type="match status" value="1"/>
</dbReference>
<dbReference type="GO" id="GO:0004016">
    <property type="term" value="F:adenylate cyclase activity"/>
    <property type="evidence" value="ECO:0007669"/>
    <property type="project" value="TreeGrafter"/>
</dbReference>
<dbReference type="SUPFAM" id="SSF52540">
    <property type="entry name" value="P-loop containing nucleoside triphosphate hydrolases"/>
    <property type="match status" value="1"/>
</dbReference>
<evidence type="ECO:0000313" key="5">
    <source>
        <dbReference type="Proteomes" id="UP000240542"/>
    </source>
</evidence>
<keyword evidence="2" id="KW-0067">ATP-binding</keyword>
<dbReference type="InterPro" id="IPR016032">
    <property type="entry name" value="Sig_transdc_resp-reg_C-effctor"/>
</dbReference>
<dbReference type="InterPro" id="IPR019734">
    <property type="entry name" value="TPR_rpt"/>
</dbReference>
<keyword evidence="5" id="KW-1185">Reference proteome</keyword>
<dbReference type="GO" id="GO:0005737">
    <property type="term" value="C:cytoplasm"/>
    <property type="evidence" value="ECO:0007669"/>
    <property type="project" value="TreeGrafter"/>
</dbReference>
<dbReference type="Proteomes" id="UP000240542">
    <property type="component" value="Unassembled WGS sequence"/>
</dbReference>
<dbReference type="SMART" id="SM00421">
    <property type="entry name" value="HTH_LUXR"/>
    <property type="match status" value="1"/>
</dbReference>
<reference evidence="4 5" key="1">
    <citation type="submission" date="2018-03" db="EMBL/GenBank/DDBJ databases">
        <title>Genomic Encyclopedia of Archaeal and Bacterial Type Strains, Phase II (KMG-II): from individual species to whole genera.</title>
        <authorList>
            <person name="Goeker M."/>
        </authorList>
    </citation>
    <scope>NUCLEOTIDE SEQUENCE [LARGE SCALE GENOMIC DNA]</scope>
    <source>
        <strain evidence="4 5">DSM 45312</strain>
    </source>
</reference>